<feature type="region of interest" description="Disordered" evidence="1">
    <location>
        <begin position="119"/>
        <end position="173"/>
    </location>
</feature>
<evidence type="ECO:0000256" key="1">
    <source>
        <dbReference type="SAM" id="MobiDB-lite"/>
    </source>
</evidence>
<proteinExistence type="predicted"/>
<sequence length="173" mass="18491">MPPPASPSSPAGFDDEVINRRVAALVQLRNTMPSMEDIASAAAKSPLTPAVVLEAQARYEAYADETEFMRASHNAHVGHEATQPARNGFTTRPPVAAEEDDLAEQARKDAVAAVPRFEQLEEQEEEHGVVPARVPGMHGGEAQTGAEEHEQPEPARQGTPVSPENAQGHGMDS</sequence>
<dbReference type="AlphaFoldDB" id="A0A9P6WAF6"/>
<reference evidence="2 3" key="1">
    <citation type="submission" date="2020-11" db="EMBL/GenBank/DDBJ databases">
        <title>Kefir isolates.</title>
        <authorList>
            <person name="Marcisauskas S."/>
            <person name="Kim Y."/>
            <person name="Blasche S."/>
        </authorList>
    </citation>
    <scope>NUCLEOTIDE SEQUENCE [LARGE SCALE GENOMIC DNA]</scope>
    <source>
        <strain evidence="2 3">KR</strain>
    </source>
</reference>
<keyword evidence="3" id="KW-1185">Reference proteome</keyword>
<dbReference type="EMBL" id="PUHQ01000001">
    <property type="protein sequence ID" value="KAG0667684.1"/>
    <property type="molecule type" value="Genomic_DNA"/>
</dbReference>
<evidence type="ECO:0000313" key="2">
    <source>
        <dbReference type="EMBL" id="KAG0667684.1"/>
    </source>
</evidence>
<dbReference type="Proteomes" id="UP000777482">
    <property type="component" value="Unassembled WGS sequence"/>
</dbReference>
<protein>
    <submittedName>
        <fullName evidence="2">Uncharacterized protein</fullName>
    </submittedName>
</protein>
<accession>A0A9P6WAF6</accession>
<comment type="caution">
    <text evidence="2">The sequence shown here is derived from an EMBL/GenBank/DDBJ whole genome shotgun (WGS) entry which is preliminary data.</text>
</comment>
<gene>
    <name evidence="2" type="ORF">C6P46_000221</name>
</gene>
<organism evidence="2 3">
    <name type="scientific">Rhodotorula mucilaginosa</name>
    <name type="common">Yeast</name>
    <name type="synonym">Rhodotorula rubra</name>
    <dbReference type="NCBI Taxonomy" id="5537"/>
    <lineage>
        <taxon>Eukaryota</taxon>
        <taxon>Fungi</taxon>
        <taxon>Dikarya</taxon>
        <taxon>Basidiomycota</taxon>
        <taxon>Pucciniomycotina</taxon>
        <taxon>Microbotryomycetes</taxon>
        <taxon>Sporidiobolales</taxon>
        <taxon>Sporidiobolaceae</taxon>
        <taxon>Rhodotorula</taxon>
    </lineage>
</organism>
<name>A0A9P6WAF6_RHOMI</name>
<evidence type="ECO:0000313" key="3">
    <source>
        <dbReference type="Proteomes" id="UP000777482"/>
    </source>
</evidence>